<gene>
    <name evidence="5" type="ORF">ACFR99_01035</name>
</gene>
<dbReference type="InterPro" id="IPR045336">
    <property type="entry name" value="MmgE_PrpD_N"/>
</dbReference>
<evidence type="ECO:0000259" key="4">
    <source>
        <dbReference type="Pfam" id="PF19305"/>
    </source>
</evidence>
<dbReference type="Gene3D" id="1.10.4100.10">
    <property type="entry name" value="2-methylcitrate dehydratase PrpD"/>
    <property type="match status" value="1"/>
</dbReference>
<dbReference type="AlphaFoldDB" id="A0ABD6BAW3"/>
<proteinExistence type="inferred from homology"/>
<dbReference type="InterPro" id="IPR042188">
    <property type="entry name" value="MmgE/PrpD_sf_2"/>
</dbReference>
<dbReference type="Gene3D" id="3.30.1330.120">
    <property type="entry name" value="2-methylcitrate dehydratase PrpD"/>
    <property type="match status" value="1"/>
</dbReference>
<evidence type="ECO:0000259" key="3">
    <source>
        <dbReference type="Pfam" id="PF03972"/>
    </source>
</evidence>
<feature type="region of interest" description="Disordered" evidence="2">
    <location>
        <begin position="375"/>
        <end position="401"/>
    </location>
</feature>
<dbReference type="Proteomes" id="UP001597076">
    <property type="component" value="Unassembled WGS sequence"/>
</dbReference>
<sequence>MGTQQAVDFVQTAGLDDVPEVVANEVRVRTLDTLAAITAGYRQAGVDITREYALTRLGGQAVAAKATLLDDSARTVSAEGAALANGIAANALDVDDGHREVKGHPAAVVVPPALAAAETVDASIGDLLDAIFVGYELAVRAGLAIHTIDDVYTGTGSWGALGAAAATARLFDLSPTATAHALSVAEYHAPRTPIMRGVENPGMTKDGIGWGAYVGVVATHLAASGFTGSGTVFDESDVLDTLDDVHHVTRGYLKPYPCCRWAQPGVEAVLTLTDEYDIDPDLVNAIHVATFEEATHLQTRQPESPEAAQYSYPYPIAAALSRGRFTQAEHTTATRTDAEIRSLEECVNLVVDDDLDQRFPNECLARVEIETATETYASPLTRPRGSRERPLSDRERREKARRLVTPTVAPTVIDEGADYLTTPATPVAELINLWSH</sequence>
<feature type="domain" description="MmgE/PrpD C-terminal" evidence="4">
    <location>
        <begin position="256"/>
        <end position="409"/>
    </location>
</feature>
<organism evidence="5 6">
    <name type="scientific">Haloarchaeobius amylolyticus</name>
    <dbReference type="NCBI Taxonomy" id="1198296"/>
    <lineage>
        <taxon>Archaea</taxon>
        <taxon>Methanobacteriati</taxon>
        <taxon>Methanobacteriota</taxon>
        <taxon>Stenosarchaea group</taxon>
        <taxon>Halobacteria</taxon>
        <taxon>Halobacteriales</taxon>
        <taxon>Halorubellaceae</taxon>
        <taxon>Haloarchaeobius</taxon>
    </lineage>
</organism>
<dbReference type="InterPro" id="IPR036148">
    <property type="entry name" value="MmgE/PrpD_sf"/>
</dbReference>
<evidence type="ECO:0000313" key="5">
    <source>
        <dbReference type="EMBL" id="MFD1562158.1"/>
    </source>
</evidence>
<dbReference type="InterPro" id="IPR045337">
    <property type="entry name" value="MmgE_PrpD_C"/>
</dbReference>
<dbReference type="Pfam" id="PF19305">
    <property type="entry name" value="MmgE_PrpD_C"/>
    <property type="match status" value="1"/>
</dbReference>
<keyword evidence="6" id="KW-1185">Reference proteome</keyword>
<dbReference type="Pfam" id="PF03972">
    <property type="entry name" value="MmgE_PrpD_N"/>
    <property type="match status" value="1"/>
</dbReference>
<comment type="caution">
    <text evidence="5">The sequence shown here is derived from an EMBL/GenBank/DDBJ whole genome shotgun (WGS) entry which is preliminary data.</text>
</comment>
<dbReference type="PANTHER" id="PTHR16943">
    <property type="entry name" value="2-METHYLCITRATE DEHYDRATASE-RELATED"/>
    <property type="match status" value="1"/>
</dbReference>
<accession>A0ABD6BAW3</accession>
<feature type="domain" description="MmgE/PrpD N-terminal" evidence="3">
    <location>
        <begin position="6"/>
        <end position="236"/>
    </location>
</feature>
<reference evidence="5 6" key="1">
    <citation type="journal article" date="2019" name="Int. J. Syst. Evol. Microbiol.">
        <title>The Global Catalogue of Microorganisms (GCM) 10K type strain sequencing project: providing services to taxonomists for standard genome sequencing and annotation.</title>
        <authorList>
            <consortium name="The Broad Institute Genomics Platform"/>
            <consortium name="The Broad Institute Genome Sequencing Center for Infectious Disease"/>
            <person name="Wu L."/>
            <person name="Ma J."/>
        </authorList>
    </citation>
    <scope>NUCLEOTIDE SEQUENCE [LARGE SCALE GENOMIC DNA]</scope>
    <source>
        <strain evidence="5 6">CGMCC 1.12230</strain>
    </source>
</reference>
<dbReference type="PANTHER" id="PTHR16943:SF8">
    <property type="entry name" value="2-METHYLCITRATE DEHYDRATASE"/>
    <property type="match status" value="1"/>
</dbReference>
<comment type="similarity">
    <text evidence="1">Belongs to the PrpD family.</text>
</comment>
<dbReference type="InterPro" id="IPR042183">
    <property type="entry name" value="MmgE/PrpD_sf_1"/>
</dbReference>
<evidence type="ECO:0000313" key="6">
    <source>
        <dbReference type="Proteomes" id="UP001597076"/>
    </source>
</evidence>
<feature type="compositionally biased region" description="Basic and acidic residues" evidence="2">
    <location>
        <begin position="385"/>
        <end position="398"/>
    </location>
</feature>
<evidence type="ECO:0000256" key="2">
    <source>
        <dbReference type="SAM" id="MobiDB-lite"/>
    </source>
</evidence>
<dbReference type="InterPro" id="IPR005656">
    <property type="entry name" value="MmgE_PrpD"/>
</dbReference>
<dbReference type="EMBL" id="JBHUDI010000001">
    <property type="protein sequence ID" value="MFD1562158.1"/>
    <property type="molecule type" value="Genomic_DNA"/>
</dbReference>
<protein>
    <submittedName>
        <fullName evidence="5">MmgE/PrpD family protein</fullName>
    </submittedName>
</protein>
<evidence type="ECO:0000256" key="1">
    <source>
        <dbReference type="ARBA" id="ARBA00006174"/>
    </source>
</evidence>
<dbReference type="SUPFAM" id="SSF103378">
    <property type="entry name" value="2-methylcitrate dehydratase PrpD"/>
    <property type="match status" value="1"/>
</dbReference>
<name>A0ABD6BAW3_9EURY</name>
<dbReference type="RefSeq" id="WP_390283458.1">
    <property type="nucleotide sequence ID" value="NZ_JBHUDI010000001.1"/>
</dbReference>